<keyword evidence="8" id="KW-1185">Reference proteome</keyword>
<dbReference type="PANTHER" id="PTHR43289">
    <property type="entry name" value="MITOGEN-ACTIVATED PROTEIN KINASE KINASE KINASE 20-RELATED"/>
    <property type="match status" value="1"/>
</dbReference>
<dbReference type="STRING" id="497964.CfE428DRAFT_6140"/>
<dbReference type="InterPro" id="IPR000719">
    <property type="entry name" value="Prot_kinase_dom"/>
</dbReference>
<organism evidence="7 8">
    <name type="scientific">Chthoniobacter flavus Ellin428</name>
    <dbReference type="NCBI Taxonomy" id="497964"/>
    <lineage>
        <taxon>Bacteria</taxon>
        <taxon>Pseudomonadati</taxon>
        <taxon>Verrucomicrobiota</taxon>
        <taxon>Spartobacteria</taxon>
        <taxon>Chthoniobacterales</taxon>
        <taxon>Chthoniobacteraceae</taxon>
        <taxon>Chthoniobacter</taxon>
    </lineage>
</organism>
<dbReference type="InterPro" id="IPR008271">
    <property type="entry name" value="Ser/Thr_kinase_AS"/>
</dbReference>
<dbReference type="CDD" id="cd14014">
    <property type="entry name" value="STKc_PknB_like"/>
    <property type="match status" value="1"/>
</dbReference>
<evidence type="ECO:0000256" key="5">
    <source>
        <dbReference type="PROSITE-ProRule" id="PRU10141"/>
    </source>
</evidence>
<dbReference type="eggNOG" id="COG0515">
    <property type="taxonomic scope" value="Bacteria"/>
</dbReference>
<evidence type="ECO:0000256" key="1">
    <source>
        <dbReference type="ARBA" id="ARBA00022679"/>
    </source>
</evidence>
<proteinExistence type="predicted"/>
<evidence type="ECO:0000313" key="7">
    <source>
        <dbReference type="EMBL" id="EDY16327.1"/>
    </source>
</evidence>
<name>B4DB49_9BACT</name>
<feature type="binding site" evidence="5">
    <location>
        <position position="61"/>
    </location>
    <ligand>
        <name>ATP</name>
        <dbReference type="ChEBI" id="CHEBI:30616"/>
    </ligand>
</feature>
<dbReference type="EMBL" id="ABVL01000035">
    <property type="protein sequence ID" value="EDY16327.1"/>
    <property type="molecule type" value="Genomic_DNA"/>
</dbReference>
<dbReference type="Pfam" id="PF00069">
    <property type="entry name" value="Pkinase"/>
    <property type="match status" value="1"/>
</dbReference>
<keyword evidence="3 7" id="KW-0418">Kinase</keyword>
<dbReference type="InterPro" id="IPR013229">
    <property type="entry name" value="PEGA"/>
</dbReference>
<keyword evidence="2 5" id="KW-0547">Nucleotide-binding</keyword>
<dbReference type="GO" id="GO:0004674">
    <property type="term" value="F:protein serine/threonine kinase activity"/>
    <property type="evidence" value="ECO:0007669"/>
    <property type="project" value="UniProtKB-KW"/>
</dbReference>
<keyword evidence="4 5" id="KW-0067">ATP-binding</keyword>
<dbReference type="AlphaFoldDB" id="B4DB49"/>
<evidence type="ECO:0000256" key="4">
    <source>
        <dbReference type="ARBA" id="ARBA00022840"/>
    </source>
</evidence>
<dbReference type="PROSITE" id="PS00108">
    <property type="entry name" value="PROTEIN_KINASE_ST"/>
    <property type="match status" value="1"/>
</dbReference>
<feature type="domain" description="Protein kinase" evidence="6">
    <location>
        <begin position="32"/>
        <end position="297"/>
    </location>
</feature>
<comment type="caution">
    <text evidence="7">The sequence shown here is derived from an EMBL/GenBank/DDBJ whole genome shotgun (WGS) entry which is preliminary data.</text>
</comment>
<dbReference type="PROSITE" id="PS00107">
    <property type="entry name" value="PROTEIN_KINASE_ATP"/>
    <property type="match status" value="1"/>
</dbReference>
<dbReference type="PROSITE" id="PS50011">
    <property type="entry name" value="PROTEIN_KINASE_DOM"/>
    <property type="match status" value="1"/>
</dbReference>
<evidence type="ECO:0000256" key="3">
    <source>
        <dbReference type="ARBA" id="ARBA00022777"/>
    </source>
</evidence>
<evidence type="ECO:0000259" key="6">
    <source>
        <dbReference type="PROSITE" id="PS50011"/>
    </source>
</evidence>
<dbReference type="SMART" id="SM00220">
    <property type="entry name" value="S_TKc"/>
    <property type="match status" value="1"/>
</dbReference>
<dbReference type="Gene3D" id="3.30.200.20">
    <property type="entry name" value="Phosphorylase Kinase, domain 1"/>
    <property type="match status" value="1"/>
</dbReference>
<dbReference type="PANTHER" id="PTHR43289:SF6">
    <property type="entry name" value="SERINE_THREONINE-PROTEIN KINASE NEKL-3"/>
    <property type="match status" value="1"/>
</dbReference>
<dbReference type="InterPro" id="IPR017441">
    <property type="entry name" value="Protein_kinase_ATP_BS"/>
</dbReference>
<dbReference type="InterPro" id="IPR011009">
    <property type="entry name" value="Kinase-like_dom_sf"/>
</dbReference>
<gene>
    <name evidence="7" type="ORF">CfE428DRAFT_6140</name>
</gene>
<dbReference type="Pfam" id="PF08308">
    <property type="entry name" value="PEGA"/>
    <property type="match status" value="1"/>
</dbReference>
<evidence type="ECO:0000256" key="2">
    <source>
        <dbReference type="ARBA" id="ARBA00022741"/>
    </source>
</evidence>
<evidence type="ECO:0000313" key="8">
    <source>
        <dbReference type="Proteomes" id="UP000005824"/>
    </source>
</evidence>
<sequence length="634" mass="68875">MSSSENPSGDSAFPKNEEHRSLRQGRILFDRYRLERKLGGGGMAVVWLAHDARLNRPVALKFLSEKLFRDVVAREDMKKETRHSLELTHPNIVRIYDFLEDDEAAAIAMEYVEGSTLAQLRANQPQRCFDVDALRGWVAELCAALDYAHHEAGVVHRDLKPANILITARGSVKIADFGLSRQLHDAARHAATSGETRGTLSYMSPQQLAGEVASESDDIYALGATLYELLTGKPPFILGDIAAQIRTATPEKMTGRRVQLSTTGEAIPDAWEDTVAACLAKDPSGRPSSAIEIARFLDIEVERTNHHLTPFPSHTADVSSSARLDSRLLQEEVERPTTAVWPEARSLALHATSSLSTSAENQSGRVTRAQKRFLLSMGTMAAALVVAMSIALPDQHEPASAKPVPQAGALAVTPPNISTAENAGPLVMLKPLPASLEVVTTPPGIPFHILPVDAGNPSSEAVETGESPANVGGLQPGAYQLVVGGGRWPSRSLPFQLREAGKTTLVQDLPHGTVRLESQPPGAEIYEGDVLLGITPVSLPMPPGRHAFVAITDDNKIASRTVDMAADQTKDIQFEMKEAPDARTGHEIAHHHHRLRKHAEPTMLARIGRSIKETLIKTEALILPRPGKDRRLWD</sequence>
<dbReference type="Gene3D" id="1.10.510.10">
    <property type="entry name" value="Transferase(Phosphotransferase) domain 1"/>
    <property type="match status" value="1"/>
</dbReference>
<keyword evidence="7" id="KW-0723">Serine/threonine-protein kinase</keyword>
<protein>
    <submittedName>
        <fullName evidence="7">Serine/threonine protein kinase</fullName>
    </submittedName>
</protein>
<dbReference type="InParanoid" id="B4DB49"/>
<dbReference type="RefSeq" id="WP_006983459.1">
    <property type="nucleotide sequence ID" value="NZ_ABVL01000035.1"/>
</dbReference>
<accession>B4DB49</accession>
<reference evidence="7 8" key="1">
    <citation type="journal article" date="2011" name="J. Bacteriol.">
        <title>Genome sequence of Chthoniobacter flavus Ellin428, an aerobic heterotrophic soil bacterium.</title>
        <authorList>
            <person name="Kant R."/>
            <person name="van Passel M.W."/>
            <person name="Palva A."/>
            <person name="Lucas S."/>
            <person name="Lapidus A."/>
            <person name="Glavina Del Rio T."/>
            <person name="Dalin E."/>
            <person name="Tice H."/>
            <person name="Bruce D."/>
            <person name="Goodwin L."/>
            <person name="Pitluck S."/>
            <person name="Larimer F.W."/>
            <person name="Land M.L."/>
            <person name="Hauser L."/>
            <person name="Sangwan P."/>
            <person name="de Vos W.M."/>
            <person name="Janssen P.H."/>
            <person name="Smidt H."/>
        </authorList>
    </citation>
    <scope>NUCLEOTIDE SEQUENCE [LARGE SCALE GENOMIC DNA]</scope>
    <source>
        <strain evidence="7 8">Ellin428</strain>
    </source>
</reference>
<dbReference type="Proteomes" id="UP000005824">
    <property type="component" value="Unassembled WGS sequence"/>
</dbReference>
<keyword evidence="1" id="KW-0808">Transferase</keyword>
<dbReference type="GO" id="GO:0005524">
    <property type="term" value="F:ATP binding"/>
    <property type="evidence" value="ECO:0007669"/>
    <property type="project" value="UniProtKB-UniRule"/>
</dbReference>
<dbReference type="SUPFAM" id="SSF56112">
    <property type="entry name" value="Protein kinase-like (PK-like)"/>
    <property type="match status" value="1"/>
</dbReference>